<sequence length="351" mass="39497">MDNRLDVPIEVARRNVDKLGIKYDELPQRPFWSSLFGKTENDFKIRVAAKVMAGSVLTGRELTQPEKDALAYHYAKLLATQVYDVPIAIGAGIGFYRYTYQSYGFPFWKPNLEKFNPNKFGPLPEGFISQRAWHALRLVAWYTGCRVVSAIFLASYSISVYMANYGTDPRLQDYREVIKTRINQRQAGITPQRGQPPAYRTIEASAPAFSQWDSTEQSTQDAQSSWPGMQAPQPESPQATSFNDEPYVFDDASPVTASEQHRGKPQQSTQGSSTWDRIRGQARGAQGGQAQAGAWGQRRQDEQTSRGAQDGTSYNFSSGDEEKSYAKSQAQKEFDEMLERERRGQGDGSHR</sequence>
<keyword evidence="3" id="KW-1185">Reference proteome</keyword>
<feature type="compositionally biased region" description="Polar residues" evidence="1">
    <location>
        <begin position="305"/>
        <end position="318"/>
    </location>
</feature>
<feature type="compositionally biased region" description="Polar residues" evidence="1">
    <location>
        <begin position="211"/>
        <end position="227"/>
    </location>
</feature>
<feature type="compositionally biased region" description="Polar residues" evidence="1">
    <location>
        <begin position="265"/>
        <end position="275"/>
    </location>
</feature>
<dbReference type="RefSeq" id="XP_040772436.1">
    <property type="nucleotide sequence ID" value="XM_040922736.1"/>
</dbReference>
<evidence type="ECO:0000313" key="3">
    <source>
        <dbReference type="Proteomes" id="UP000803844"/>
    </source>
</evidence>
<name>A0A9P4XV92_CRYP1</name>
<evidence type="ECO:0000256" key="1">
    <source>
        <dbReference type="SAM" id="MobiDB-lite"/>
    </source>
</evidence>
<dbReference type="GeneID" id="63839865"/>
<dbReference type="EMBL" id="MU032351">
    <property type="protein sequence ID" value="KAF3761457.1"/>
    <property type="molecule type" value="Genomic_DNA"/>
</dbReference>
<dbReference type="AlphaFoldDB" id="A0A9P4XV92"/>
<accession>A0A9P4XV92</accession>
<dbReference type="OrthoDB" id="4204700at2759"/>
<evidence type="ECO:0000313" key="2">
    <source>
        <dbReference type="EMBL" id="KAF3761457.1"/>
    </source>
</evidence>
<reference evidence="2" key="1">
    <citation type="journal article" date="2020" name="Phytopathology">
        <title>Genome sequence of the chestnut blight fungus Cryphonectria parasitica EP155: A fundamental resource for an archetypical invasive plant pathogen.</title>
        <authorList>
            <person name="Crouch J.A."/>
            <person name="Dawe A."/>
            <person name="Aerts A."/>
            <person name="Barry K."/>
            <person name="Churchill A.C.L."/>
            <person name="Grimwood J."/>
            <person name="Hillman B."/>
            <person name="Milgroom M.G."/>
            <person name="Pangilinan J."/>
            <person name="Smith M."/>
            <person name="Salamov A."/>
            <person name="Schmutz J."/>
            <person name="Yadav J."/>
            <person name="Grigoriev I.V."/>
            <person name="Nuss D."/>
        </authorList>
    </citation>
    <scope>NUCLEOTIDE SEQUENCE</scope>
    <source>
        <strain evidence="2">EP155</strain>
    </source>
</reference>
<dbReference type="Proteomes" id="UP000803844">
    <property type="component" value="Unassembled WGS sequence"/>
</dbReference>
<organism evidence="2 3">
    <name type="scientific">Cryphonectria parasitica (strain ATCC 38755 / EP155)</name>
    <dbReference type="NCBI Taxonomy" id="660469"/>
    <lineage>
        <taxon>Eukaryota</taxon>
        <taxon>Fungi</taxon>
        <taxon>Dikarya</taxon>
        <taxon>Ascomycota</taxon>
        <taxon>Pezizomycotina</taxon>
        <taxon>Sordariomycetes</taxon>
        <taxon>Sordariomycetidae</taxon>
        <taxon>Diaporthales</taxon>
        <taxon>Cryphonectriaceae</taxon>
        <taxon>Cryphonectria-Endothia species complex</taxon>
        <taxon>Cryphonectria</taxon>
    </lineage>
</organism>
<feature type="compositionally biased region" description="Low complexity" evidence="1">
    <location>
        <begin position="281"/>
        <end position="297"/>
    </location>
</feature>
<feature type="compositionally biased region" description="Basic and acidic residues" evidence="1">
    <location>
        <begin position="320"/>
        <end position="351"/>
    </location>
</feature>
<comment type="caution">
    <text evidence="2">The sequence shown here is derived from an EMBL/GenBank/DDBJ whole genome shotgun (WGS) entry which is preliminary data.</text>
</comment>
<gene>
    <name evidence="2" type="ORF">M406DRAFT_353102</name>
</gene>
<proteinExistence type="predicted"/>
<feature type="region of interest" description="Disordered" evidence="1">
    <location>
        <begin position="208"/>
        <end position="351"/>
    </location>
</feature>
<protein>
    <submittedName>
        <fullName evidence="2">Uncharacterized protein</fullName>
    </submittedName>
</protein>